<feature type="region of interest" description="Disordered" evidence="15">
    <location>
        <begin position="490"/>
        <end position="599"/>
    </location>
</feature>
<dbReference type="SUPFAM" id="SSF55003">
    <property type="entry name" value="PAP/Archaeal CCA-adding enzyme, C-terminal domain"/>
    <property type="match status" value="1"/>
</dbReference>
<evidence type="ECO:0000256" key="9">
    <source>
        <dbReference type="ARBA" id="ARBA00022723"/>
    </source>
</evidence>
<dbReference type="GO" id="GO:0005634">
    <property type="term" value="C:nucleus"/>
    <property type="evidence" value="ECO:0007669"/>
    <property type="project" value="UniProtKB-SubCell"/>
</dbReference>
<evidence type="ECO:0000256" key="4">
    <source>
        <dbReference type="ARBA" id="ARBA00010912"/>
    </source>
</evidence>
<evidence type="ECO:0000256" key="6">
    <source>
        <dbReference type="ARBA" id="ARBA00022664"/>
    </source>
</evidence>
<comment type="catalytic activity">
    <reaction evidence="14">
        <text>RNA(n) + ATP = RNA(n)-3'-adenine ribonucleotide + diphosphate</text>
        <dbReference type="Rhea" id="RHEA:11332"/>
        <dbReference type="Rhea" id="RHEA-COMP:14527"/>
        <dbReference type="Rhea" id="RHEA-COMP:17347"/>
        <dbReference type="ChEBI" id="CHEBI:30616"/>
        <dbReference type="ChEBI" id="CHEBI:33019"/>
        <dbReference type="ChEBI" id="CHEBI:140395"/>
        <dbReference type="ChEBI" id="CHEBI:173115"/>
        <dbReference type="EC" id="2.7.7.19"/>
    </reaction>
</comment>
<evidence type="ECO:0000259" key="16">
    <source>
        <dbReference type="Pfam" id="PF04926"/>
    </source>
</evidence>
<comment type="subcellular location">
    <subcellularLocation>
        <location evidence="3">Nucleus</location>
    </subcellularLocation>
</comment>
<keyword evidence="9" id="KW-0479">Metal-binding</keyword>
<dbReference type="SUPFAM" id="SSF81301">
    <property type="entry name" value="Nucleotidyltransferase"/>
    <property type="match status" value="2"/>
</dbReference>
<feature type="domain" description="Poly(A) polymerase central" evidence="17">
    <location>
        <begin position="243"/>
        <end position="290"/>
    </location>
</feature>
<keyword evidence="8" id="KW-0548">Nucleotidyltransferase</keyword>
<dbReference type="AlphaFoldDB" id="A0AA87ZRH3"/>
<dbReference type="Pfam" id="PF20750">
    <property type="entry name" value="PAP_NTPase"/>
    <property type="match status" value="2"/>
</dbReference>
<dbReference type="EC" id="2.7.7.19" evidence="5"/>
<evidence type="ECO:0000256" key="10">
    <source>
        <dbReference type="ARBA" id="ARBA00022741"/>
    </source>
</evidence>
<keyword evidence="6" id="KW-0507">mRNA processing</keyword>
<feature type="compositionally biased region" description="Polar residues" evidence="15">
    <location>
        <begin position="547"/>
        <end position="556"/>
    </location>
</feature>
<feature type="region of interest" description="Disordered" evidence="15">
    <location>
        <begin position="1"/>
        <end position="33"/>
    </location>
</feature>
<dbReference type="SUPFAM" id="SSF81631">
    <property type="entry name" value="PAP/OAS1 substrate-binding domain"/>
    <property type="match status" value="1"/>
</dbReference>
<evidence type="ECO:0000313" key="20">
    <source>
        <dbReference type="Proteomes" id="UP001187192"/>
    </source>
</evidence>
<evidence type="ECO:0000256" key="13">
    <source>
        <dbReference type="ARBA" id="ARBA00023242"/>
    </source>
</evidence>
<comment type="cofactor">
    <cofactor evidence="2">
        <name>Mg(2+)</name>
        <dbReference type="ChEBI" id="CHEBI:18420"/>
    </cofactor>
</comment>
<reference evidence="19" key="1">
    <citation type="submission" date="2023-07" db="EMBL/GenBank/DDBJ databases">
        <title>draft genome sequence of fig (Ficus carica).</title>
        <authorList>
            <person name="Takahashi T."/>
            <person name="Nishimura K."/>
        </authorList>
    </citation>
    <scope>NUCLEOTIDE SEQUENCE</scope>
</reference>
<evidence type="ECO:0000256" key="3">
    <source>
        <dbReference type="ARBA" id="ARBA00004123"/>
    </source>
</evidence>
<sequence length="863" mass="96264">MVRSEGLSDTPQPPEAAAKRYGVTKPISTAGPTDADIQKTLELEKYLVDAELYESDEEAAKREQVLQCIGQIVKDWVKQLTRARGYTDQMVEDANAIIFTFGSYRLGLGCWFWLLSCKATEFWFALERHVHGPGADIDTLCVGPSYVNREEDFFFILHNILADLEEVTELQPVPDAHVPVMKFKFDGISVDLLYASISLLVVPENLDISDLSVLCNVDEPTVRSLNGCRVADQILKLVPNVEHFRTTLRCMKLWAKRRGVYSNVTGFLGGVNWALLVARVCQLYPNAVPKDELGFSVWDRRKNPRDRTHHMPIITPAYPCMNSSYNVSTSTLRVMMEQFQSGNKICQEIELNKAQWSSLFEPYLFFESYKNYLQIDIVAAGVDDLRAWKGWVESRLRQLTLMIERDTLGKLQCHPYPHEYIDTTKQCAHCAFFMGLQRKLGETIQEGQQFDIRGSVDEFRHSINMYMFWKPGMEIYVSHVRRRQIPSYVFPDGYRRPRTSRPMIQKTDKPSAEDERYQNGSGKRYHKQNQGTGVLDNEVCSPERQCTGPQRQSSISPEIIDRKMSSVSPDLKRKKDSDALNDKLSTPGKRLCTSPQQDSSISPEIIVHNQGTLSHLEKLPDVLDNELGTQELNPFSTKILSTDHLPSTAEMSAENNKMPQSDIMLWENLVYNTASTGTDCVKEVSRLETDKIPNVELIASETEAGCTSTSSIITNIASEGSSCEDVGFETGTGTGSSQGSVQASNGSGSLRGDSCEADSEQLLLNGFVKGSVVFKDGSQDALEPNGTLGMSLNSSSGVNSRAAQKAQQVKSNINSMIEEVGIDSNLSFLGQKKEKESQQVGGGGGDDCGISSVLWVCWETDSM</sequence>
<keyword evidence="7" id="KW-0808">Transferase</keyword>
<dbReference type="GO" id="GO:0031123">
    <property type="term" value="P:RNA 3'-end processing"/>
    <property type="evidence" value="ECO:0007669"/>
    <property type="project" value="InterPro"/>
</dbReference>
<dbReference type="Gene3D" id="3.30.460.10">
    <property type="entry name" value="Beta Polymerase, domain 2"/>
    <property type="match status" value="1"/>
</dbReference>
<gene>
    <name evidence="19" type="ORF">TIFTF001_006555</name>
</gene>
<proteinExistence type="inferred from homology"/>
<dbReference type="InterPro" id="IPR048840">
    <property type="entry name" value="PolA_pol_NTPase"/>
</dbReference>
<evidence type="ECO:0000259" key="18">
    <source>
        <dbReference type="Pfam" id="PF20750"/>
    </source>
</evidence>
<keyword evidence="13" id="KW-0539">Nucleus</keyword>
<evidence type="ECO:0000259" key="17">
    <source>
        <dbReference type="Pfam" id="PF04928"/>
    </source>
</evidence>
<feature type="domain" description="Poly(A) polymerase central" evidence="17">
    <location>
        <begin position="291"/>
        <end position="361"/>
    </location>
</feature>
<evidence type="ECO:0000256" key="12">
    <source>
        <dbReference type="ARBA" id="ARBA00022842"/>
    </source>
</evidence>
<protein>
    <recommendedName>
        <fullName evidence="5">polynucleotide adenylyltransferase</fullName>
        <ecNumber evidence="5">2.7.7.19</ecNumber>
    </recommendedName>
</protein>
<dbReference type="Pfam" id="PF04926">
    <property type="entry name" value="PAP_RNA-bind"/>
    <property type="match status" value="1"/>
</dbReference>
<keyword evidence="10" id="KW-0547">Nucleotide-binding</keyword>
<dbReference type="PANTHER" id="PTHR10682">
    <property type="entry name" value="POLY A POLYMERASE"/>
    <property type="match status" value="1"/>
</dbReference>
<comment type="cofactor">
    <cofactor evidence="1">
        <name>Mn(2+)</name>
        <dbReference type="ChEBI" id="CHEBI:29035"/>
    </cofactor>
</comment>
<feature type="compositionally biased region" description="Basic and acidic residues" evidence="15">
    <location>
        <begin position="506"/>
        <end position="517"/>
    </location>
</feature>
<dbReference type="CDD" id="cd05402">
    <property type="entry name" value="NT_PAP_TUTase"/>
    <property type="match status" value="1"/>
</dbReference>
<dbReference type="InterPro" id="IPR007012">
    <property type="entry name" value="PolA_pol_cen_dom"/>
</dbReference>
<evidence type="ECO:0000256" key="1">
    <source>
        <dbReference type="ARBA" id="ARBA00001936"/>
    </source>
</evidence>
<dbReference type="GO" id="GO:0003723">
    <property type="term" value="F:RNA binding"/>
    <property type="evidence" value="ECO:0007669"/>
    <property type="project" value="InterPro"/>
</dbReference>
<keyword evidence="20" id="KW-1185">Reference proteome</keyword>
<comment type="caution">
    <text evidence="19">The sequence shown here is derived from an EMBL/GenBank/DDBJ whole genome shotgun (WGS) entry which is preliminary data.</text>
</comment>
<accession>A0AA87ZRH3</accession>
<evidence type="ECO:0000256" key="8">
    <source>
        <dbReference type="ARBA" id="ARBA00022695"/>
    </source>
</evidence>
<feature type="domain" description="Poly(A) polymerase RNA-binding" evidence="16">
    <location>
        <begin position="365"/>
        <end position="423"/>
    </location>
</feature>
<dbReference type="Gene3D" id="3.30.70.590">
    <property type="entry name" value="Poly(A) polymerase predicted RNA binding domain"/>
    <property type="match status" value="1"/>
</dbReference>
<feature type="compositionally biased region" description="Basic and acidic residues" evidence="15">
    <location>
        <begin position="559"/>
        <end position="581"/>
    </location>
</feature>
<dbReference type="Proteomes" id="UP001187192">
    <property type="component" value="Unassembled WGS sequence"/>
</dbReference>
<keyword evidence="12" id="KW-0460">Magnesium</keyword>
<dbReference type="GO" id="GO:0005524">
    <property type="term" value="F:ATP binding"/>
    <property type="evidence" value="ECO:0007669"/>
    <property type="project" value="UniProtKB-KW"/>
</dbReference>
<dbReference type="Gene3D" id="1.10.1410.10">
    <property type="match status" value="1"/>
</dbReference>
<dbReference type="GO" id="GO:0046872">
    <property type="term" value="F:metal ion binding"/>
    <property type="evidence" value="ECO:0007669"/>
    <property type="project" value="UniProtKB-KW"/>
</dbReference>
<dbReference type="FunFam" id="3.30.460.10:FF:000002">
    <property type="entry name" value="Poly(A) polymerase alpha, putative"/>
    <property type="match status" value="1"/>
</dbReference>
<dbReference type="GO" id="GO:0006397">
    <property type="term" value="P:mRNA processing"/>
    <property type="evidence" value="ECO:0007669"/>
    <property type="project" value="UniProtKB-KW"/>
</dbReference>
<organism evidence="19 20">
    <name type="scientific">Ficus carica</name>
    <name type="common">Common fig</name>
    <dbReference type="NCBI Taxonomy" id="3494"/>
    <lineage>
        <taxon>Eukaryota</taxon>
        <taxon>Viridiplantae</taxon>
        <taxon>Streptophyta</taxon>
        <taxon>Embryophyta</taxon>
        <taxon>Tracheophyta</taxon>
        <taxon>Spermatophyta</taxon>
        <taxon>Magnoliopsida</taxon>
        <taxon>eudicotyledons</taxon>
        <taxon>Gunneridae</taxon>
        <taxon>Pentapetalae</taxon>
        <taxon>rosids</taxon>
        <taxon>fabids</taxon>
        <taxon>Rosales</taxon>
        <taxon>Moraceae</taxon>
        <taxon>Ficeae</taxon>
        <taxon>Ficus</taxon>
    </lineage>
</organism>
<evidence type="ECO:0000313" key="19">
    <source>
        <dbReference type="EMBL" id="GMN37125.1"/>
    </source>
</evidence>
<evidence type="ECO:0000256" key="7">
    <source>
        <dbReference type="ARBA" id="ARBA00022679"/>
    </source>
</evidence>
<dbReference type="InterPro" id="IPR011068">
    <property type="entry name" value="NuclTrfase_I-like_C"/>
</dbReference>
<feature type="domain" description="Poly(A) polymerase nucleotidyltransferase" evidence="18">
    <location>
        <begin position="22"/>
        <end position="108"/>
    </location>
</feature>
<feature type="domain" description="Poly(A) polymerase nucleotidyltransferase" evidence="18">
    <location>
        <begin position="126"/>
        <end position="238"/>
    </location>
</feature>
<feature type="region of interest" description="Disordered" evidence="15">
    <location>
        <begin position="729"/>
        <end position="752"/>
    </location>
</feature>
<evidence type="ECO:0000256" key="14">
    <source>
        <dbReference type="ARBA" id="ARBA00048830"/>
    </source>
</evidence>
<keyword evidence="11" id="KW-0067">ATP-binding</keyword>
<dbReference type="PANTHER" id="PTHR10682:SF22">
    <property type="entry name" value="POLYNUCLEOTIDE ADENYLYLTRANSFERASE"/>
    <property type="match status" value="1"/>
</dbReference>
<evidence type="ECO:0000256" key="15">
    <source>
        <dbReference type="SAM" id="MobiDB-lite"/>
    </source>
</evidence>
<dbReference type="Pfam" id="PF04928">
    <property type="entry name" value="PAP_central"/>
    <property type="match status" value="2"/>
</dbReference>
<dbReference type="InterPro" id="IPR043519">
    <property type="entry name" value="NT_sf"/>
</dbReference>
<dbReference type="FunFam" id="3.30.70.590:FF:000002">
    <property type="entry name" value="Nuclear poly(A) polymerase 4"/>
    <property type="match status" value="1"/>
</dbReference>
<evidence type="ECO:0000256" key="11">
    <source>
        <dbReference type="ARBA" id="ARBA00022840"/>
    </source>
</evidence>
<dbReference type="InterPro" id="IPR007010">
    <property type="entry name" value="PolA_pol_RNA-bd_dom"/>
</dbReference>
<name>A0AA87ZRH3_FICCA</name>
<evidence type="ECO:0000256" key="5">
    <source>
        <dbReference type="ARBA" id="ARBA00012388"/>
    </source>
</evidence>
<comment type="similarity">
    <text evidence="4">Belongs to the poly(A) polymerase family.</text>
</comment>
<evidence type="ECO:0000256" key="2">
    <source>
        <dbReference type="ARBA" id="ARBA00001946"/>
    </source>
</evidence>
<dbReference type="GO" id="GO:1990817">
    <property type="term" value="F:poly(A) RNA polymerase activity"/>
    <property type="evidence" value="ECO:0007669"/>
    <property type="project" value="UniProtKB-EC"/>
</dbReference>
<dbReference type="EMBL" id="BTGU01000006">
    <property type="protein sequence ID" value="GMN37125.1"/>
    <property type="molecule type" value="Genomic_DNA"/>
</dbReference>